<accession>A0A0A8XTM0</accession>
<proteinExistence type="predicted"/>
<name>A0A0A8XTM0_ARUDO</name>
<reference evidence="1" key="2">
    <citation type="journal article" date="2015" name="Data Brief">
        <title>Shoot transcriptome of the giant reed, Arundo donax.</title>
        <authorList>
            <person name="Barrero R.A."/>
            <person name="Guerrero F.D."/>
            <person name="Moolhuijzen P."/>
            <person name="Goolsby J.A."/>
            <person name="Tidwell J."/>
            <person name="Bellgard S.E."/>
            <person name="Bellgard M.I."/>
        </authorList>
    </citation>
    <scope>NUCLEOTIDE SEQUENCE</scope>
    <source>
        <tissue evidence="1">Shoot tissue taken approximately 20 cm above the soil surface</tissue>
    </source>
</reference>
<protein>
    <submittedName>
        <fullName evidence="1">Uncharacterized protein</fullName>
    </submittedName>
</protein>
<organism evidence="1">
    <name type="scientific">Arundo donax</name>
    <name type="common">Giant reed</name>
    <name type="synonym">Donax arundinaceus</name>
    <dbReference type="NCBI Taxonomy" id="35708"/>
    <lineage>
        <taxon>Eukaryota</taxon>
        <taxon>Viridiplantae</taxon>
        <taxon>Streptophyta</taxon>
        <taxon>Embryophyta</taxon>
        <taxon>Tracheophyta</taxon>
        <taxon>Spermatophyta</taxon>
        <taxon>Magnoliopsida</taxon>
        <taxon>Liliopsida</taxon>
        <taxon>Poales</taxon>
        <taxon>Poaceae</taxon>
        <taxon>PACMAD clade</taxon>
        <taxon>Arundinoideae</taxon>
        <taxon>Arundineae</taxon>
        <taxon>Arundo</taxon>
    </lineage>
</organism>
<dbReference type="AlphaFoldDB" id="A0A0A8XTM0"/>
<sequence>MHFKCLVYCLVEWGLSFFFHGIIVHVHHKFGCFYCSFANRNELKWNVLTA</sequence>
<dbReference type="EMBL" id="GBRH01281880">
    <property type="protein sequence ID" value="JAD16015.1"/>
    <property type="molecule type" value="Transcribed_RNA"/>
</dbReference>
<evidence type="ECO:0000313" key="1">
    <source>
        <dbReference type="EMBL" id="JAD16015.1"/>
    </source>
</evidence>
<reference evidence="1" key="1">
    <citation type="submission" date="2014-09" db="EMBL/GenBank/DDBJ databases">
        <authorList>
            <person name="Magalhaes I.L.F."/>
            <person name="Oliveira U."/>
            <person name="Santos F.R."/>
            <person name="Vidigal T.H.D.A."/>
            <person name="Brescovit A.D."/>
            <person name="Santos A.J."/>
        </authorList>
    </citation>
    <scope>NUCLEOTIDE SEQUENCE</scope>
    <source>
        <tissue evidence="1">Shoot tissue taken approximately 20 cm above the soil surface</tissue>
    </source>
</reference>